<evidence type="ECO:0000256" key="4">
    <source>
        <dbReference type="ARBA" id="ARBA00022777"/>
    </source>
</evidence>
<evidence type="ECO:0000256" key="6">
    <source>
        <dbReference type="ARBA" id="ARBA00023277"/>
    </source>
</evidence>
<dbReference type="InterPro" id="IPR010737">
    <property type="entry name" value="4-carb_acid_sugar_kinase_N"/>
</dbReference>
<accession>A0A0M6YAS7</accession>
<dbReference type="InterPro" id="IPR037051">
    <property type="entry name" value="4-carb_acid_sugar_kinase_N_sf"/>
</dbReference>
<evidence type="ECO:0000313" key="10">
    <source>
        <dbReference type="Proteomes" id="UP000048926"/>
    </source>
</evidence>
<name>A0A0M6YAS7_9HYPH</name>
<dbReference type="OrthoDB" id="7686359at2"/>
<evidence type="ECO:0008006" key="11">
    <source>
        <dbReference type="Google" id="ProtNLM"/>
    </source>
</evidence>
<keyword evidence="2" id="KW-0808">Transferase</keyword>
<comment type="similarity">
    <text evidence="1">Belongs to the four-carbon acid sugar kinase family.</text>
</comment>
<dbReference type="Pfam" id="PF07005">
    <property type="entry name" value="SBD_N"/>
    <property type="match status" value="1"/>
</dbReference>
<evidence type="ECO:0000256" key="3">
    <source>
        <dbReference type="ARBA" id="ARBA00022741"/>
    </source>
</evidence>
<evidence type="ECO:0000256" key="2">
    <source>
        <dbReference type="ARBA" id="ARBA00022679"/>
    </source>
</evidence>
<dbReference type="Pfam" id="PF17042">
    <property type="entry name" value="NBD_C"/>
    <property type="match status" value="1"/>
</dbReference>
<reference evidence="10" key="1">
    <citation type="submission" date="2015-07" db="EMBL/GenBank/DDBJ databases">
        <authorList>
            <person name="Rodrigo-Torres Lidia"/>
            <person name="Arahal R.David."/>
        </authorList>
    </citation>
    <scope>NUCLEOTIDE SEQUENCE [LARGE SCALE GENOMIC DNA]</scope>
    <source>
        <strain evidence="10">CECT 4801</strain>
    </source>
</reference>
<feature type="domain" description="Four-carbon acid sugar kinase nucleotide binding" evidence="8">
    <location>
        <begin position="270"/>
        <end position="431"/>
    </location>
</feature>
<keyword evidence="10" id="KW-1185">Reference proteome</keyword>
<dbReference type="Gene3D" id="3.40.50.10840">
    <property type="entry name" value="Putative sugar-binding, N-terminal domain"/>
    <property type="match status" value="1"/>
</dbReference>
<dbReference type="Gene3D" id="3.40.980.20">
    <property type="entry name" value="Four-carbon acid sugar kinase, nucleotide binding domain"/>
    <property type="match status" value="1"/>
</dbReference>
<evidence type="ECO:0000259" key="8">
    <source>
        <dbReference type="Pfam" id="PF17042"/>
    </source>
</evidence>
<keyword evidence="5" id="KW-0067">ATP-binding</keyword>
<dbReference type="AlphaFoldDB" id="A0A0M6YAS7"/>
<evidence type="ECO:0000256" key="1">
    <source>
        <dbReference type="ARBA" id="ARBA00005715"/>
    </source>
</evidence>
<organism evidence="9 10">
    <name type="scientific">Roseibium aggregatum</name>
    <dbReference type="NCBI Taxonomy" id="187304"/>
    <lineage>
        <taxon>Bacteria</taxon>
        <taxon>Pseudomonadati</taxon>
        <taxon>Pseudomonadota</taxon>
        <taxon>Alphaproteobacteria</taxon>
        <taxon>Hyphomicrobiales</taxon>
        <taxon>Stappiaceae</taxon>
        <taxon>Roseibium</taxon>
    </lineage>
</organism>
<proteinExistence type="inferred from homology"/>
<dbReference type="GO" id="GO:0016301">
    <property type="term" value="F:kinase activity"/>
    <property type="evidence" value="ECO:0007669"/>
    <property type="project" value="UniProtKB-KW"/>
</dbReference>
<dbReference type="EMBL" id="CXST01000004">
    <property type="protein sequence ID" value="CTQ46623.1"/>
    <property type="molecule type" value="Genomic_DNA"/>
</dbReference>
<evidence type="ECO:0000256" key="5">
    <source>
        <dbReference type="ARBA" id="ARBA00022840"/>
    </source>
</evidence>
<keyword evidence="3" id="KW-0547">Nucleotide-binding</keyword>
<gene>
    <name evidence="9" type="ORF">LAL4801_05082</name>
</gene>
<dbReference type="SUPFAM" id="SSF142764">
    <property type="entry name" value="YgbK-like"/>
    <property type="match status" value="1"/>
</dbReference>
<dbReference type="InterPro" id="IPR042213">
    <property type="entry name" value="NBD_C_sf"/>
</dbReference>
<feature type="domain" description="Four-carbon acid sugar kinase N-terminal" evidence="7">
    <location>
        <begin position="8"/>
        <end position="244"/>
    </location>
</feature>
<keyword evidence="4" id="KW-0418">Kinase</keyword>
<dbReference type="GO" id="GO:0005524">
    <property type="term" value="F:ATP binding"/>
    <property type="evidence" value="ECO:0007669"/>
    <property type="project" value="UniProtKB-KW"/>
</dbReference>
<sequence>MTGDLFISYYGDDFTGSTDVMEALTTGGVETVLFTSIPGEKQLEKFKHCRAVGLAGISRSQTPEWMSEHLPAIFSWLWTLDARFCHYKTCSTFDSSPQKGSIGRALEIGLETFSQKRTAVVVGAPQLRRYTYFGNLFAAYRDEVYRIDRHPVMSRHPATPMHEADLVKHLSGQTNLPFECLNPLDGSIAAKHGKVPDIDQVRNPNLLIDVYDSLSQVAAGSYLEESRQGLGPFIAGSSGVEYALLHKWRELGLLQPPKPSPPLTSKSRIAVVSGSCSPTTARQIETAEHLGFRGIEVDFNALATGNGIKQEFERVLQIASEALETGQSPILYTAKGKTTEQVTGSLNLDQVGKTLGRLLATLKDRHGLERVAVAGGDTSSHALAELDIFALTLRQAIPTTPGSPVCTAHTRGGSELEIALKGGQIGNDSYFADLRDGTFKP</sequence>
<dbReference type="InterPro" id="IPR031475">
    <property type="entry name" value="NBD_C"/>
</dbReference>
<dbReference type="RefSeq" id="WP_055660594.1">
    <property type="nucleotide sequence ID" value="NZ_CXST01000004.1"/>
</dbReference>
<keyword evidence="6" id="KW-0119">Carbohydrate metabolism</keyword>
<dbReference type="Proteomes" id="UP000048926">
    <property type="component" value="Unassembled WGS sequence"/>
</dbReference>
<protein>
    <recommendedName>
        <fullName evidence="11">Hrp-dependent type III effector protein</fullName>
    </recommendedName>
</protein>
<evidence type="ECO:0000313" key="9">
    <source>
        <dbReference type="EMBL" id="CTQ46623.1"/>
    </source>
</evidence>
<evidence type="ECO:0000259" key="7">
    <source>
        <dbReference type="Pfam" id="PF07005"/>
    </source>
</evidence>